<comment type="subcellular location">
    <subcellularLocation>
        <location evidence="1">Endoplasmic reticulum membrane</location>
        <topology evidence="1">Multi-pass membrane protein</topology>
    </subcellularLocation>
</comment>
<evidence type="ECO:0000256" key="5">
    <source>
        <dbReference type="ARBA" id="ARBA00018512"/>
    </source>
</evidence>
<dbReference type="VEuPathDB" id="FungiDB:CJJ09_002341"/>
<protein>
    <recommendedName>
        <fullName evidence="5 14">Dol-P-Glc:Glc(2)Man(9)GlcNAc(2)-PP-Dol alpha-1,2-glucosyltransferase</fullName>
        <ecNumber evidence="4 14">2.4.1.256</ecNumber>
    </recommendedName>
</protein>
<dbReference type="GO" id="GO:0106073">
    <property type="term" value="F:dolichyl pyrophosphate Glc2Man9GlcNAc2 alpha-1,2-glucosyltransferase activity"/>
    <property type="evidence" value="ECO:0007669"/>
    <property type="project" value="UniProtKB-UniRule"/>
</dbReference>
<comment type="pathway">
    <text evidence="2">Protein modification; protein glycosylation.</text>
</comment>
<feature type="transmembrane region" description="Helical" evidence="14">
    <location>
        <begin position="204"/>
        <end position="227"/>
    </location>
</feature>
<comment type="caution">
    <text evidence="14">Lacks conserved residue(s) required for the propagation of feature annotation.</text>
</comment>
<dbReference type="PIRSF" id="PIRSF028810">
    <property type="entry name" value="Alpha1_2_glucosyltferase_Alg10"/>
    <property type="match status" value="1"/>
</dbReference>
<keyword evidence="7" id="KW-0808">Transferase</keyword>
<organism evidence="16 17">
    <name type="scientific">Candidozyma auris</name>
    <name type="common">Yeast</name>
    <name type="synonym">Candida auris</name>
    <dbReference type="NCBI Taxonomy" id="498019"/>
    <lineage>
        <taxon>Eukaryota</taxon>
        <taxon>Fungi</taxon>
        <taxon>Dikarya</taxon>
        <taxon>Ascomycota</taxon>
        <taxon>Saccharomycotina</taxon>
        <taxon>Pichiomycetes</taxon>
        <taxon>Metschnikowiaceae</taxon>
        <taxon>Candidozyma</taxon>
    </lineage>
</organism>
<evidence type="ECO:0000256" key="2">
    <source>
        <dbReference type="ARBA" id="ARBA00004922"/>
    </source>
</evidence>
<evidence type="ECO:0000256" key="3">
    <source>
        <dbReference type="ARBA" id="ARBA00010600"/>
    </source>
</evidence>
<accession>A0A0L0P249</accession>
<dbReference type="GO" id="GO:0006488">
    <property type="term" value="P:dolichol-linked oligosaccharide biosynthetic process"/>
    <property type="evidence" value="ECO:0007669"/>
    <property type="project" value="UniProtKB-UniRule"/>
</dbReference>
<dbReference type="EMBL" id="LGST01000018">
    <property type="protein sequence ID" value="KNE00349.1"/>
    <property type="molecule type" value="Genomic_DNA"/>
</dbReference>
<dbReference type="Pfam" id="PF04922">
    <property type="entry name" value="DIE2_ALG10"/>
    <property type="match status" value="1"/>
</dbReference>
<feature type="signal peptide" evidence="15">
    <location>
        <begin position="1"/>
        <end position="19"/>
    </location>
</feature>
<evidence type="ECO:0000256" key="10">
    <source>
        <dbReference type="ARBA" id="ARBA00022989"/>
    </source>
</evidence>
<feature type="transmembrane region" description="Helical" evidence="14">
    <location>
        <begin position="119"/>
        <end position="145"/>
    </location>
</feature>
<feature type="transmembrane region" description="Helical" evidence="14">
    <location>
        <begin position="247"/>
        <end position="264"/>
    </location>
</feature>
<comment type="function">
    <text evidence="12">Dol-P-Glc:Glc(2)Man(9)GlcNAc(2)-PP-Dol alpha-1,2-glucosyltransferase that operates in the biosynthetic pathway of dolichol-linked oligosaccharides, the glycan precursors employed in protein asparagine (N)-glycosylation. The assembly of dolichol-linked oligosaccharides begins on the cytosolic side of the endoplasmic reticulum membrane and finishes in its lumen. The sequential addition of sugars to dolichol pyrophosphate produces dolichol-linked oligosaccharides containing fourteen sugars, including two GlcNAcs, nine mannoses and three glucoses. Once assembled, the oligosaccharide is transferred from the lipid to nascent proteins by oligosaccharyltransferases. In the lumen of the endoplasmic reticulum, adds the third and last glucose residue from dolichyl phosphate glucose (Dol-P-Glc) onto the lipid-linked oligosaccharide intermediate Glc(2)Man(9)GlcNAc(2)-PP-Dol to produce Glc(3)Man(9)GlcNAc(2)-PP-Dol.</text>
</comment>
<evidence type="ECO:0000256" key="9">
    <source>
        <dbReference type="ARBA" id="ARBA00022824"/>
    </source>
</evidence>
<feature type="transmembrane region" description="Helical" evidence="14">
    <location>
        <begin position="362"/>
        <end position="382"/>
    </location>
</feature>
<proteinExistence type="inferred from homology"/>
<dbReference type="Proteomes" id="UP000037122">
    <property type="component" value="Unassembled WGS sequence"/>
</dbReference>
<dbReference type="EC" id="2.4.1.256" evidence="4 14"/>
<dbReference type="PANTHER" id="PTHR12989">
    <property type="entry name" value="ALPHA-1,2-GLUCOSYLTRANSFERASE ALG10"/>
    <property type="match status" value="1"/>
</dbReference>
<evidence type="ECO:0000313" key="16">
    <source>
        <dbReference type="EMBL" id="KNE00349.1"/>
    </source>
</evidence>
<feature type="transmembrane region" description="Helical" evidence="14">
    <location>
        <begin position="329"/>
        <end position="350"/>
    </location>
</feature>
<feature type="transmembrane region" description="Helical" evidence="14">
    <location>
        <begin position="415"/>
        <end position="434"/>
    </location>
</feature>
<evidence type="ECO:0000256" key="6">
    <source>
        <dbReference type="ARBA" id="ARBA00022676"/>
    </source>
</evidence>
<evidence type="ECO:0000256" key="8">
    <source>
        <dbReference type="ARBA" id="ARBA00022692"/>
    </source>
</evidence>
<evidence type="ECO:0000256" key="7">
    <source>
        <dbReference type="ARBA" id="ARBA00022679"/>
    </source>
</evidence>
<evidence type="ECO:0000256" key="14">
    <source>
        <dbReference type="PIRNR" id="PIRNR028810"/>
    </source>
</evidence>
<evidence type="ECO:0000256" key="1">
    <source>
        <dbReference type="ARBA" id="ARBA00004477"/>
    </source>
</evidence>
<comment type="catalytic activity">
    <reaction evidence="13">
        <text>an alpha-D-Glc-(1-&gt;3)-alpha-D-Glc-(1-&gt;3)-alpha-D-Man-(1-&gt;2)-alpha-D-Man-(1-&gt;2)-alpha-D-Man-(1-&gt;3)-[alpha-D-Man-(1-&gt;2)-alpha-D-Man-(1-&gt;3)-[alpha-D-Man-(1-&gt;2)-alpha-D-Man-(1-&gt;6)]-alpha-D-Man-(1-&gt;6)]-beta-D-Man-(1-&gt;4)-beta-D-GlcNAc-(1-&gt;4)-alpha-D-GlcNAc-diphospho-di-trans,poly-cis-dolichol + a di-trans,poly-cis-dolichyl beta-D-glucosyl phosphate = a alpha-D-Glc-(1-&gt;2)-alpha-D-Glc-(1-&gt;3)-alpha-D-Glc-(1-&gt;3)-alpha-D-Man-(1-&gt;2)-alpha-D-Man-(1-&gt;2)-alpha-D-Man-(1-&gt;3)-[alpha-D-Man-(1-&gt;2)-alpha-D-Man-(1-&gt;3)-[alpha-D-Man-(1-&gt;2)-alpha-D-Man-(1-&gt;6)]-alpha-D-Man-(1-&gt;6)]-beta-D-Man-(1-&gt;4)-beta-D-GlcNAc-(1-&gt;4)-alpha-D-GlcNAc-diphospho-di-trans,poly-cis-dolichol + a di-trans,poly-cis-dolichyl phosphate + H(+)</text>
        <dbReference type="Rhea" id="RHEA:29543"/>
        <dbReference type="Rhea" id="RHEA-COMP:19498"/>
        <dbReference type="Rhea" id="RHEA-COMP:19502"/>
        <dbReference type="Rhea" id="RHEA-COMP:19512"/>
        <dbReference type="Rhea" id="RHEA-COMP:19522"/>
        <dbReference type="ChEBI" id="CHEBI:15378"/>
        <dbReference type="ChEBI" id="CHEBI:57525"/>
        <dbReference type="ChEBI" id="CHEBI:57683"/>
        <dbReference type="ChEBI" id="CHEBI:132522"/>
        <dbReference type="ChEBI" id="CHEBI:132523"/>
        <dbReference type="EC" id="2.4.1.256"/>
    </reaction>
    <physiologicalReaction direction="left-to-right" evidence="13">
        <dbReference type="Rhea" id="RHEA:29544"/>
    </physiologicalReaction>
</comment>
<comment type="similarity">
    <text evidence="3 14">Belongs to the ALG10 glucosyltransferase family.</text>
</comment>
<comment type="caution">
    <text evidence="16">The sequence shown here is derived from an EMBL/GenBank/DDBJ whole genome shotgun (WGS) entry which is preliminary data.</text>
</comment>
<feature type="transmembrane region" description="Helical" evidence="14">
    <location>
        <begin position="285"/>
        <end position="309"/>
    </location>
</feature>
<dbReference type="InterPro" id="IPR016900">
    <property type="entry name" value="Alg10"/>
</dbReference>
<feature type="chain" id="PRO_5005545467" description="Dol-P-Glc:Glc(2)Man(9)GlcNAc(2)-PP-Dol alpha-1,2-glucosyltransferase" evidence="15">
    <location>
        <begin position="20"/>
        <end position="447"/>
    </location>
</feature>
<evidence type="ECO:0000256" key="15">
    <source>
        <dbReference type="SAM" id="SignalP"/>
    </source>
</evidence>
<keyword evidence="10 14" id="KW-1133">Transmembrane helix</keyword>
<dbReference type="VEuPathDB" id="FungiDB:B9J08_000373"/>
<keyword evidence="15" id="KW-0732">Signal</keyword>
<reference evidence="17" key="1">
    <citation type="journal article" date="2015" name="BMC Genomics">
        <title>Draft genome of a commonly misdiagnosed multidrug resistant pathogen Candida auris.</title>
        <authorList>
            <person name="Chatterjee S."/>
            <person name="Alampalli S.V."/>
            <person name="Nageshan R.K."/>
            <person name="Chettiar S.T."/>
            <person name="Joshi S."/>
            <person name="Tatu U.S."/>
        </authorList>
    </citation>
    <scope>NUCLEOTIDE SEQUENCE [LARGE SCALE GENOMIC DNA]</scope>
    <source>
        <strain evidence="17">6684</strain>
    </source>
</reference>
<keyword evidence="8 14" id="KW-0812">Transmembrane</keyword>
<dbReference type="GO" id="GO:0005789">
    <property type="term" value="C:endoplasmic reticulum membrane"/>
    <property type="evidence" value="ECO:0007669"/>
    <property type="project" value="UniProtKB-SubCell"/>
</dbReference>
<evidence type="ECO:0000256" key="12">
    <source>
        <dbReference type="ARBA" id="ARBA00044727"/>
    </source>
</evidence>
<dbReference type="VEuPathDB" id="FungiDB:CJI97_000373"/>
<evidence type="ECO:0000313" key="17">
    <source>
        <dbReference type="Proteomes" id="UP000037122"/>
    </source>
</evidence>
<sequence length="447" mass="51843">MALSDFVLPVLLGITAIVAQNAHKELKWPFIDELFHLRQCAAYCAHSFHVWDHKITTPPGLYILGTWWHHLLKAIGVPNSCGATALRLLNLFGGIVVLPLMLSMIPTDNFWRVNIVSLPLLYTYCFLFYTDVWSTILVILPLVIVTRHRSVKGAVYANIVGFASLWLRQTNIVWLAFAAVVLIDRRKHLATPFWKQVPKFITQCFRDWLLLVPFAVNAFLFAAFVYYNGGITFGDKDNHQMTLHLVQLFYCASFLTFFFVPIWISPSTIRAYVKFTLAGRKRLNILFTLASYLLIYYIVKHYTVVHPFLLADNRHYTFYIYRKILSHPSAVYVTVPFYHFSLWVIIHLLAKLHKSSMLSLHPISIIALVGAAAATLVPSPLFEPRYYIVPLVTLRIFIRPGNELLARSQIHMLEFLWYLTINSVFFVIFFNYRFTWFSEPGIQRIIW</sequence>
<evidence type="ECO:0000256" key="4">
    <source>
        <dbReference type="ARBA" id="ARBA00011967"/>
    </source>
</evidence>
<gene>
    <name evidence="16" type="ORF">QG37_02374</name>
</gene>
<dbReference type="VEuPathDB" id="FungiDB:CJJ07_001995"/>
<dbReference type="AlphaFoldDB" id="A0A0L0P249"/>
<keyword evidence="11 14" id="KW-0472">Membrane</keyword>
<evidence type="ECO:0000256" key="11">
    <source>
        <dbReference type="ARBA" id="ARBA00023136"/>
    </source>
</evidence>
<dbReference type="PANTHER" id="PTHR12989:SF10">
    <property type="entry name" value="DOL-P-GLC:GLC(2)MAN(9)GLCNAC(2)-PP-DOL ALPHA-1,2-GLUCOSYLTRANSFERASE-RELATED"/>
    <property type="match status" value="1"/>
</dbReference>
<dbReference type="VEuPathDB" id="FungiDB:CJI96_0001093"/>
<evidence type="ECO:0000256" key="13">
    <source>
        <dbReference type="ARBA" id="ARBA00048064"/>
    </source>
</evidence>
<feature type="transmembrane region" description="Helical" evidence="14">
    <location>
        <begin position="88"/>
        <end position="107"/>
    </location>
</feature>
<keyword evidence="6 14" id="KW-0328">Glycosyltransferase</keyword>
<keyword evidence="9" id="KW-0256">Endoplasmic reticulum</keyword>
<name>A0A0L0P249_CANAR</name>
<dbReference type="UniPathway" id="UPA00378"/>
<dbReference type="VEuPathDB" id="FungiDB:QG37_02374"/>